<dbReference type="Gene3D" id="1.20.1250.20">
    <property type="entry name" value="MFS general substrate transporter like domains"/>
    <property type="match status" value="1"/>
</dbReference>
<sequence>MIDFTLTKFKNSYLNAYKGLSKEIWWLAFITLINRAGTMVMPFLTLYLQDSLNFSISQVGTILTCFGIGSFVGSWIGGKLTDKIGYYKVMLSSLIMSGVSFLFLQAMDTFLSFCLGIFITTVFADAFRPAIFVAINSLSKPENVTRSVTLIRLAINLGFAVGPFVGGLIITSIGYYALFWIDGVTCVSAGFLLYMVLKPKASLSNLNLNSASGLSKIETEEKATNYQKIDFGIFLLIVLFTGIAFMQLFSIIPLYHKDVYNLSEWQIGMIISLNGLLIFAFEMPLVHLLEEKKFSKLSITIASLFLILISFAILNFEKNIAIILVSMTLLTFGEMLAFPSTNKLALDMADKNHKGQYMALYSMSFSLAHIISGKMGSYIVEMFGFTTNWNLMVLILTIAILLSLFLKLKISKRSKAIKELKVSLST</sequence>
<comment type="subcellular location">
    <subcellularLocation>
        <location evidence="1">Cell membrane</location>
        <topology evidence="1">Multi-pass membrane protein</topology>
    </subcellularLocation>
</comment>
<dbReference type="GO" id="GO:0005886">
    <property type="term" value="C:plasma membrane"/>
    <property type="evidence" value="ECO:0007669"/>
    <property type="project" value="UniProtKB-SubCell"/>
</dbReference>
<evidence type="ECO:0000313" key="10">
    <source>
        <dbReference type="Proteomes" id="UP001185092"/>
    </source>
</evidence>
<dbReference type="InterPro" id="IPR011701">
    <property type="entry name" value="MFS"/>
</dbReference>
<name>A0AAE4BSZ2_9BACT</name>
<organism evidence="9 10">
    <name type="scientific">Aureibacter tunicatorum</name>
    <dbReference type="NCBI Taxonomy" id="866807"/>
    <lineage>
        <taxon>Bacteria</taxon>
        <taxon>Pseudomonadati</taxon>
        <taxon>Bacteroidota</taxon>
        <taxon>Cytophagia</taxon>
        <taxon>Cytophagales</taxon>
        <taxon>Persicobacteraceae</taxon>
        <taxon>Aureibacter</taxon>
    </lineage>
</organism>
<reference evidence="9" key="1">
    <citation type="submission" date="2023-07" db="EMBL/GenBank/DDBJ databases">
        <title>Genomic Encyclopedia of Type Strains, Phase IV (KMG-IV): sequencing the most valuable type-strain genomes for metagenomic binning, comparative biology and taxonomic classification.</title>
        <authorList>
            <person name="Goeker M."/>
        </authorList>
    </citation>
    <scope>NUCLEOTIDE SEQUENCE</scope>
    <source>
        <strain evidence="9">DSM 26174</strain>
    </source>
</reference>
<dbReference type="Proteomes" id="UP001185092">
    <property type="component" value="Unassembled WGS sequence"/>
</dbReference>
<evidence type="ECO:0000313" key="9">
    <source>
        <dbReference type="EMBL" id="MDR6241689.1"/>
    </source>
</evidence>
<dbReference type="PANTHER" id="PTHR23517:SF2">
    <property type="entry name" value="MULTIDRUG RESISTANCE PROTEIN MDTH"/>
    <property type="match status" value="1"/>
</dbReference>
<evidence type="ECO:0000256" key="6">
    <source>
        <dbReference type="ARBA" id="ARBA00023136"/>
    </source>
</evidence>
<feature type="transmembrane region" description="Helical" evidence="7">
    <location>
        <begin position="110"/>
        <end position="138"/>
    </location>
</feature>
<dbReference type="SUPFAM" id="SSF103473">
    <property type="entry name" value="MFS general substrate transporter"/>
    <property type="match status" value="1"/>
</dbReference>
<feature type="transmembrane region" description="Helical" evidence="7">
    <location>
        <begin position="54"/>
        <end position="73"/>
    </location>
</feature>
<keyword evidence="3" id="KW-1003">Cell membrane</keyword>
<evidence type="ECO:0000256" key="2">
    <source>
        <dbReference type="ARBA" id="ARBA00022448"/>
    </source>
</evidence>
<evidence type="ECO:0000256" key="5">
    <source>
        <dbReference type="ARBA" id="ARBA00022989"/>
    </source>
</evidence>
<accession>A0AAE4BSZ2</accession>
<evidence type="ECO:0000256" key="3">
    <source>
        <dbReference type="ARBA" id="ARBA00022475"/>
    </source>
</evidence>
<dbReference type="AlphaFoldDB" id="A0AAE4BSZ2"/>
<proteinExistence type="predicted"/>
<dbReference type="GO" id="GO:0022857">
    <property type="term" value="F:transmembrane transporter activity"/>
    <property type="evidence" value="ECO:0007669"/>
    <property type="project" value="InterPro"/>
</dbReference>
<protein>
    <submittedName>
        <fullName evidence="9">MFS family arabinose efflux permease</fullName>
    </submittedName>
</protein>
<dbReference type="PANTHER" id="PTHR23517">
    <property type="entry name" value="RESISTANCE PROTEIN MDTM, PUTATIVE-RELATED-RELATED"/>
    <property type="match status" value="1"/>
</dbReference>
<feature type="transmembrane region" description="Helical" evidence="7">
    <location>
        <begin position="297"/>
        <end position="314"/>
    </location>
</feature>
<feature type="transmembrane region" description="Helical" evidence="7">
    <location>
        <begin position="231"/>
        <end position="255"/>
    </location>
</feature>
<keyword evidence="10" id="KW-1185">Reference proteome</keyword>
<keyword evidence="2" id="KW-0813">Transport</keyword>
<keyword evidence="4 7" id="KW-0812">Transmembrane</keyword>
<comment type="caution">
    <text evidence="9">The sequence shown here is derived from an EMBL/GenBank/DDBJ whole genome shotgun (WGS) entry which is preliminary data.</text>
</comment>
<keyword evidence="5 7" id="KW-1133">Transmembrane helix</keyword>
<dbReference type="PROSITE" id="PS50850">
    <property type="entry name" value="MFS"/>
    <property type="match status" value="1"/>
</dbReference>
<evidence type="ECO:0000259" key="8">
    <source>
        <dbReference type="PROSITE" id="PS50850"/>
    </source>
</evidence>
<dbReference type="EMBL" id="JAVDQD010000010">
    <property type="protein sequence ID" value="MDR6241689.1"/>
    <property type="molecule type" value="Genomic_DNA"/>
</dbReference>
<dbReference type="CDD" id="cd17329">
    <property type="entry name" value="MFS_MdtH_MDR_like"/>
    <property type="match status" value="1"/>
</dbReference>
<keyword evidence="6 7" id="KW-0472">Membrane</keyword>
<gene>
    <name evidence="9" type="ORF">HNQ88_004776</name>
</gene>
<evidence type="ECO:0000256" key="4">
    <source>
        <dbReference type="ARBA" id="ARBA00022692"/>
    </source>
</evidence>
<feature type="transmembrane region" description="Helical" evidence="7">
    <location>
        <begin position="176"/>
        <end position="197"/>
    </location>
</feature>
<feature type="transmembrane region" description="Helical" evidence="7">
    <location>
        <begin position="24"/>
        <end position="48"/>
    </location>
</feature>
<evidence type="ECO:0000256" key="1">
    <source>
        <dbReference type="ARBA" id="ARBA00004651"/>
    </source>
</evidence>
<feature type="transmembrane region" description="Helical" evidence="7">
    <location>
        <begin position="320"/>
        <end position="338"/>
    </location>
</feature>
<evidence type="ECO:0000256" key="7">
    <source>
        <dbReference type="SAM" id="Phobius"/>
    </source>
</evidence>
<feature type="transmembrane region" description="Helical" evidence="7">
    <location>
        <begin position="150"/>
        <end position="170"/>
    </location>
</feature>
<dbReference type="InterPro" id="IPR036259">
    <property type="entry name" value="MFS_trans_sf"/>
</dbReference>
<dbReference type="Pfam" id="PF07690">
    <property type="entry name" value="MFS_1"/>
    <property type="match status" value="1"/>
</dbReference>
<feature type="transmembrane region" description="Helical" evidence="7">
    <location>
        <begin position="391"/>
        <end position="408"/>
    </location>
</feature>
<feature type="domain" description="Major facilitator superfamily (MFS) profile" evidence="8">
    <location>
        <begin position="23"/>
        <end position="415"/>
    </location>
</feature>
<feature type="transmembrane region" description="Helical" evidence="7">
    <location>
        <begin position="267"/>
        <end position="285"/>
    </location>
</feature>
<feature type="transmembrane region" description="Helical" evidence="7">
    <location>
        <begin position="85"/>
        <end position="104"/>
    </location>
</feature>
<feature type="transmembrane region" description="Helical" evidence="7">
    <location>
        <begin position="359"/>
        <end position="379"/>
    </location>
</feature>
<dbReference type="InterPro" id="IPR050171">
    <property type="entry name" value="MFS_Transporters"/>
</dbReference>
<dbReference type="RefSeq" id="WP_309942688.1">
    <property type="nucleotide sequence ID" value="NZ_AP025308.1"/>
</dbReference>
<dbReference type="InterPro" id="IPR020846">
    <property type="entry name" value="MFS_dom"/>
</dbReference>